<evidence type="ECO:0000313" key="1">
    <source>
        <dbReference type="EMBL" id="GBN12621.1"/>
    </source>
</evidence>
<name>A0A4Y2LCX9_ARAVE</name>
<dbReference type="EMBL" id="BGPR01005699">
    <property type="protein sequence ID" value="GBN12621.1"/>
    <property type="molecule type" value="Genomic_DNA"/>
</dbReference>
<gene>
    <name evidence="1" type="ORF">AVEN_5064_1</name>
</gene>
<keyword evidence="2" id="KW-1185">Reference proteome</keyword>
<proteinExistence type="predicted"/>
<organism evidence="1 2">
    <name type="scientific">Araneus ventricosus</name>
    <name type="common">Orbweaver spider</name>
    <name type="synonym">Epeira ventricosa</name>
    <dbReference type="NCBI Taxonomy" id="182803"/>
    <lineage>
        <taxon>Eukaryota</taxon>
        <taxon>Metazoa</taxon>
        <taxon>Ecdysozoa</taxon>
        <taxon>Arthropoda</taxon>
        <taxon>Chelicerata</taxon>
        <taxon>Arachnida</taxon>
        <taxon>Araneae</taxon>
        <taxon>Araneomorphae</taxon>
        <taxon>Entelegynae</taxon>
        <taxon>Araneoidea</taxon>
        <taxon>Araneidae</taxon>
        <taxon>Araneus</taxon>
    </lineage>
</organism>
<evidence type="ECO:0000313" key="2">
    <source>
        <dbReference type="Proteomes" id="UP000499080"/>
    </source>
</evidence>
<protein>
    <submittedName>
        <fullName evidence="1">Uncharacterized protein</fullName>
    </submittedName>
</protein>
<accession>A0A4Y2LCX9</accession>
<comment type="caution">
    <text evidence="1">The sequence shown here is derived from an EMBL/GenBank/DDBJ whole genome shotgun (WGS) entry which is preliminary data.</text>
</comment>
<dbReference type="Proteomes" id="UP000499080">
    <property type="component" value="Unassembled WGS sequence"/>
</dbReference>
<reference evidence="1 2" key="1">
    <citation type="journal article" date="2019" name="Sci. Rep.">
        <title>Orb-weaving spider Araneus ventricosus genome elucidates the spidroin gene catalogue.</title>
        <authorList>
            <person name="Kono N."/>
            <person name="Nakamura H."/>
            <person name="Ohtoshi R."/>
            <person name="Moran D.A.P."/>
            <person name="Shinohara A."/>
            <person name="Yoshida Y."/>
            <person name="Fujiwara M."/>
            <person name="Mori M."/>
            <person name="Tomita M."/>
            <person name="Arakawa K."/>
        </authorList>
    </citation>
    <scope>NUCLEOTIDE SEQUENCE [LARGE SCALE GENOMIC DNA]</scope>
</reference>
<sequence length="108" mass="12582">MQMRCKLRYRDGAISDISVMANRSISNWTKMPRIDCSVGCMVTQEPQNILRVLWHEQDRIAPHLLRNPLFFLIQEKLPAQEVLWTVLGGLPDVFPICNRKQLSLKCLF</sequence>
<dbReference type="AlphaFoldDB" id="A0A4Y2LCX9"/>